<sequence>MSTICFSLVVNLSYNIFVMLQVVAVIKSCTPNGLGDMTVTLKDPTGTVSGTIHHKVLTEGDLRKGTCVGSVLILHKVSVFSPSRSTYYLNITKRNLVKVHILFSVVLFKCLL</sequence>
<dbReference type="InParanoid" id="A0A251SEB3"/>
<reference evidence="3 5" key="1">
    <citation type="journal article" date="2017" name="Nature">
        <title>The sunflower genome provides insights into oil metabolism, flowering and Asterid evolution.</title>
        <authorList>
            <person name="Badouin H."/>
            <person name="Gouzy J."/>
            <person name="Grassa C.J."/>
            <person name="Murat F."/>
            <person name="Staton S.E."/>
            <person name="Cottret L."/>
            <person name="Lelandais-Briere C."/>
            <person name="Owens G.L."/>
            <person name="Carrere S."/>
            <person name="Mayjonade B."/>
            <person name="Legrand L."/>
            <person name="Gill N."/>
            <person name="Kane N.C."/>
            <person name="Bowers J.E."/>
            <person name="Hubner S."/>
            <person name="Bellec A."/>
            <person name="Berard A."/>
            <person name="Berges H."/>
            <person name="Blanchet N."/>
            <person name="Boniface M.C."/>
            <person name="Brunel D."/>
            <person name="Catrice O."/>
            <person name="Chaidir N."/>
            <person name="Claudel C."/>
            <person name="Donnadieu C."/>
            <person name="Faraut T."/>
            <person name="Fievet G."/>
            <person name="Helmstetter N."/>
            <person name="King M."/>
            <person name="Knapp S.J."/>
            <person name="Lai Z."/>
            <person name="Le Paslier M.C."/>
            <person name="Lippi Y."/>
            <person name="Lorenzon L."/>
            <person name="Mandel J.R."/>
            <person name="Marage G."/>
            <person name="Marchand G."/>
            <person name="Marquand E."/>
            <person name="Bret-Mestries E."/>
            <person name="Morien E."/>
            <person name="Nambeesan S."/>
            <person name="Nguyen T."/>
            <person name="Pegot-Espagnet P."/>
            <person name="Pouilly N."/>
            <person name="Raftis F."/>
            <person name="Sallet E."/>
            <person name="Schiex T."/>
            <person name="Thomas J."/>
            <person name="Vandecasteele C."/>
            <person name="Vares D."/>
            <person name="Vear F."/>
            <person name="Vautrin S."/>
            <person name="Crespi M."/>
            <person name="Mangin B."/>
            <person name="Burke J.M."/>
            <person name="Salse J."/>
            <person name="Munos S."/>
            <person name="Vincourt P."/>
            <person name="Rieseberg L.H."/>
            <person name="Langlade N.B."/>
        </authorList>
    </citation>
    <scope>NUCLEOTIDE SEQUENCE [LARGE SCALE GENOMIC DNA]</scope>
    <source>
        <strain evidence="5">cv. SF193</strain>
        <tissue evidence="3">Leaves</tissue>
    </source>
</reference>
<keyword evidence="1" id="KW-0732">Signal</keyword>
<dbReference type="Pfam" id="PF15072">
    <property type="entry name" value="HROB"/>
    <property type="match status" value="1"/>
</dbReference>
<accession>A0A251SEB3</accession>
<dbReference type="EMBL" id="CM007903">
    <property type="protein sequence ID" value="OTF97177.1"/>
    <property type="molecule type" value="Genomic_DNA"/>
</dbReference>
<evidence type="ECO:0000313" key="5">
    <source>
        <dbReference type="Proteomes" id="UP000215914"/>
    </source>
</evidence>
<dbReference type="AlphaFoldDB" id="A0A251SEB3"/>
<keyword evidence="5" id="KW-1185">Reference proteome</keyword>
<dbReference type="OMA" id="VKVHILF"/>
<feature type="domain" description="Homologous recombination OB-fold protein OB-fold" evidence="2">
    <location>
        <begin position="21"/>
        <end position="99"/>
    </location>
</feature>
<dbReference type="InterPro" id="IPR058570">
    <property type="entry name" value="HROB_OB"/>
</dbReference>
<dbReference type="GO" id="GO:0000725">
    <property type="term" value="P:recombinational repair"/>
    <property type="evidence" value="ECO:0007669"/>
    <property type="project" value="InterPro"/>
</dbReference>
<evidence type="ECO:0000256" key="1">
    <source>
        <dbReference type="SAM" id="SignalP"/>
    </source>
</evidence>
<reference evidence="4" key="2">
    <citation type="submission" date="2017-02" db="EMBL/GenBank/DDBJ databases">
        <title>Sunflower complete genome.</title>
        <authorList>
            <person name="Langlade N."/>
            <person name="Munos S."/>
        </authorList>
    </citation>
    <scope>NUCLEOTIDE SEQUENCE [LARGE SCALE GENOMIC DNA]</scope>
    <source>
        <tissue evidence="4">Leaves</tissue>
    </source>
</reference>
<dbReference type="Proteomes" id="UP000215914">
    <property type="component" value="Chromosome 14"/>
</dbReference>
<evidence type="ECO:0000313" key="3">
    <source>
        <dbReference type="EMBL" id="KAF5767474.1"/>
    </source>
</evidence>
<dbReference type="PANTHER" id="PTHR14523">
    <property type="entry name" value="UNCHARACTERIZED PROTEIN C17ORF53 HOMOLOG"/>
    <property type="match status" value="1"/>
</dbReference>
<dbReference type="Gramene" id="mRNA:HanXRQr2_Chr14g0624741">
    <property type="protein sequence ID" value="mRNA:HanXRQr2_Chr14g0624741"/>
    <property type="gene ID" value="HanXRQr2_Chr14g0624741"/>
</dbReference>
<dbReference type="PANTHER" id="PTHR14523:SF1">
    <property type="entry name" value="HOMOLOGOUS RECOMBINATION OB-FOLD PROTEIN"/>
    <property type="match status" value="1"/>
</dbReference>
<feature type="chain" id="PRO_5041059618" description="Homologous recombination OB-fold protein OB-fold domain-containing protein" evidence="1">
    <location>
        <begin position="29"/>
        <end position="112"/>
    </location>
</feature>
<dbReference type="STRING" id="4232.A0A251SEB3"/>
<protein>
    <recommendedName>
        <fullName evidence="2">Homologous recombination OB-fold protein OB-fold domain-containing protein</fullName>
    </recommendedName>
</protein>
<evidence type="ECO:0000313" key="4">
    <source>
        <dbReference type="EMBL" id="OTF97177.1"/>
    </source>
</evidence>
<dbReference type="EMBL" id="MNCJ02000329">
    <property type="protein sequence ID" value="KAF5767474.1"/>
    <property type="molecule type" value="Genomic_DNA"/>
</dbReference>
<reference evidence="3" key="3">
    <citation type="submission" date="2020-06" db="EMBL/GenBank/DDBJ databases">
        <title>Helianthus annuus Genome sequencing and assembly Release 2.</title>
        <authorList>
            <person name="Gouzy J."/>
            <person name="Langlade N."/>
            <person name="Munos S."/>
        </authorList>
    </citation>
    <scope>NUCLEOTIDE SEQUENCE</scope>
    <source>
        <tissue evidence="3">Leaves</tissue>
    </source>
</reference>
<gene>
    <name evidence="4" type="ORF">HannXRQ_Chr14g0431751</name>
    <name evidence="3" type="ORF">HanXRQr2_Chr14g0624741</name>
</gene>
<name>A0A251SEB3_HELAN</name>
<dbReference type="InterPro" id="IPR028045">
    <property type="entry name" value="HROB"/>
</dbReference>
<proteinExistence type="predicted"/>
<feature type="signal peptide" evidence="1">
    <location>
        <begin position="1"/>
        <end position="28"/>
    </location>
</feature>
<evidence type="ECO:0000259" key="2">
    <source>
        <dbReference type="Pfam" id="PF15072"/>
    </source>
</evidence>
<organism evidence="4 5">
    <name type="scientific">Helianthus annuus</name>
    <name type="common">Common sunflower</name>
    <dbReference type="NCBI Taxonomy" id="4232"/>
    <lineage>
        <taxon>Eukaryota</taxon>
        <taxon>Viridiplantae</taxon>
        <taxon>Streptophyta</taxon>
        <taxon>Embryophyta</taxon>
        <taxon>Tracheophyta</taxon>
        <taxon>Spermatophyta</taxon>
        <taxon>Magnoliopsida</taxon>
        <taxon>eudicotyledons</taxon>
        <taxon>Gunneridae</taxon>
        <taxon>Pentapetalae</taxon>
        <taxon>asterids</taxon>
        <taxon>campanulids</taxon>
        <taxon>Asterales</taxon>
        <taxon>Asteraceae</taxon>
        <taxon>Asteroideae</taxon>
        <taxon>Heliantheae alliance</taxon>
        <taxon>Heliantheae</taxon>
        <taxon>Helianthus</taxon>
    </lineage>
</organism>